<evidence type="ECO:0000256" key="4">
    <source>
        <dbReference type="ARBA" id="ARBA00022573"/>
    </source>
</evidence>
<keyword evidence="11" id="KW-1185">Reference proteome</keyword>
<evidence type="ECO:0000256" key="2">
    <source>
        <dbReference type="ARBA" id="ARBA00006205"/>
    </source>
</evidence>
<dbReference type="InterPro" id="IPR002586">
    <property type="entry name" value="CobQ/CobB/MinD/ParA_Nub-bd_dom"/>
</dbReference>
<evidence type="ECO:0000256" key="3">
    <source>
        <dbReference type="ARBA" id="ARBA00019833"/>
    </source>
</evidence>
<evidence type="ECO:0000256" key="7">
    <source>
        <dbReference type="HAMAP-Rule" id="MF_00028"/>
    </source>
</evidence>
<dbReference type="PANTHER" id="PTHR21343">
    <property type="entry name" value="DETHIOBIOTIN SYNTHETASE"/>
    <property type="match status" value="1"/>
</dbReference>
<dbReference type="NCBIfam" id="NF001989">
    <property type="entry name" value="PRK00784.1"/>
    <property type="match status" value="1"/>
</dbReference>
<dbReference type="SUPFAM" id="SSF52540">
    <property type="entry name" value="P-loop containing nucleoside triphosphate hydrolases"/>
    <property type="match status" value="1"/>
</dbReference>
<reference evidence="10 11" key="1">
    <citation type="submission" date="2016-12" db="EMBL/GenBank/DDBJ databases">
        <title>Comparative genomics of Bartonella apis.</title>
        <authorList>
            <person name="Engel P."/>
        </authorList>
    </citation>
    <scope>NUCLEOTIDE SEQUENCE [LARGE SCALE GENOMIC DNA]</scope>
    <source>
        <strain evidence="10 11">PEB0149</strain>
    </source>
</reference>
<evidence type="ECO:0000259" key="8">
    <source>
        <dbReference type="Pfam" id="PF01656"/>
    </source>
</evidence>
<dbReference type="PANTHER" id="PTHR21343:SF1">
    <property type="entry name" value="COBYRIC ACID SYNTHASE"/>
    <property type="match status" value="1"/>
</dbReference>
<dbReference type="SUPFAM" id="SSF52317">
    <property type="entry name" value="Class I glutamine amidotransferase-like"/>
    <property type="match status" value="1"/>
</dbReference>
<feature type="domain" description="CobQ/CobB/MinD/ParA nucleotide binding" evidence="8">
    <location>
        <begin position="1"/>
        <end position="226"/>
    </location>
</feature>
<comment type="caution">
    <text evidence="10">The sequence shown here is derived from an EMBL/GenBank/DDBJ whole genome shotgun (WGS) entry which is preliminary data.</text>
</comment>
<dbReference type="InterPro" id="IPR011698">
    <property type="entry name" value="GATase_3"/>
</dbReference>
<dbReference type="Pfam" id="PF07685">
    <property type="entry name" value="GATase_3"/>
    <property type="match status" value="1"/>
</dbReference>
<dbReference type="Gene3D" id="3.40.50.300">
    <property type="entry name" value="P-loop containing nucleotide triphosphate hydrolases"/>
    <property type="match status" value="1"/>
</dbReference>
<name>A0A1R0F6T1_9HYPH</name>
<dbReference type="InterPro" id="IPR004459">
    <property type="entry name" value="CobQ_synth"/>
</dbReference>
<dbReference type="Gene3D" id="3.40.50.880">
    <property type="match status" value="1"/>
</dbReference>
<dbReference type="GO" id="GO:0015420">
    <property type="term" value="F:ABC-type vitamin B12 transporter activity"/>
    <property type="evidence" value="ECO:0007669"/>
    <property type="project" value="UniProtKB-UniRule"/>
</dbReference>
<dbReference type="InterPro" id="IPR027417">
    <property type="entry name" value="P-loop_NTPase"/>
</dbReference>
<feature type="domain" description="CobB/CobQ-like glutamine amidotransferase" evidence="9">
    <location>
        <begin position="248"/>
        <end position="432"/>
    </location>
</feature>
<accession>A0A1R0F6T1</accession>
<keyword evidence="4 7" id="KW-0169">Cobalamin biosynthesis</keyword>
<dbReference type="CDD" id="cd05389">
    <property type="entry name" value="CobQ_N"/>
    <property type="match status" value="1"/>
</dbReference>
<dbReference type="InterPro" id="IPR047045">
    <property type="entry name" value="CobQ_N"/>
</dbReference>
<dbReference type="AlphaFoldDB" id="A0A1R0F6T1"/>
<evidence type="ECO:0000256" key="6">
    <source>
        <dbReference type="ARBA" id="ARBA00025166"/>
    </source>
</evidence>
<dbReference type="Proteomes" id="UP000187344">
    <property type="component" value="Unassembled WGS sequence"/>
</dbReference>
<evidence type="ECO:0000313" key="11">
    <source>
        <dbReference type="Proteomes" id="UP000187344"/>
    </source>
</evidence>
<comment type="pathway">
    <text evidence="1 7">Cofactor biosynthesis; adenosylcobalamin biosynthesis.</text>
</comment>
<evidence type="ECO:0000256" key="1">
    <source>
        <dbReference type="ARBA" id="ARBA00004953"/>
    </source>
</evidence>
<feature type="active site" evidence="7">
    <location>
        <position position="425"/>
    </location>
</feature>
<dbReference type="NCBIfam" id="TIGR00313">
    <property type="entry name" value="cobQ"/>
    <property type="match status" value="1"/>
</dbReference>
<protein>
    <recommendedName>
        <fullName evidence="3 7">Cobyric acid synthase</fullName>
    </recommendedName>
</protein>
<comment type="similarity">
    <text evidence="2 7">Belongs to the CobB/CobQ family. CobQ subfamily.</text>
</comment>
<dbReference type="InterPro" id="IPR029062">
    <property type="entry name" value="Class_I_gatase-like"/>
</dbReference>
<dbReference type="UniPathway" id="UPA00148"/>
<organism evidence="10 11">
    <name type="scientific">Bartonella apis</name>
    <dbReference type="NCBI Taxonomy" id="1686310"/>
    <lineage>
        <taxon>Bacteria</taxon>
        <taxon>Pseudomonadati</taxon>
        <taxon>Pseudomonadota</taxon>
        <taxon>Alphaproteobacteria</taxon>
        <taxon>Hyphomicrobiales</taxon>
        <taxon>Bartonellaceae</taxon>
        <taxon>Bartonella</taxon>
    </lineage>
</organism>
<evidence type="ECO:0000256" key="5">
    <source>
        <dbReference type="ARBA" id="ARBA00022962"/>
    </source>
</evidence>
<dbReference type="EMBL" id="LXYT01000003">
    <property type="protein sequence ID" value="OLY42670.1"/>
    <property type="molecule type" value="Genomic_DNA"/>
</dbReference>
<evidence type="ECO:0000313" key="10">
    <source>
        <dbReference type="EMBL" id="OLY42670.1"/>
    </source>
</evidence>
<keyword evidence="10" id="KW-0436">Ligase</keyword>
<comment type="function">
    <text evidence="6 7">Catalyzes amidations at positions B, D, E, and G on adenosylcobyrinic A,C-diamide. NH(2) groups are provided by glutamine, and one molecule of ATP is hydrogenolyzed for each amidation.</text>
</comment>
<evidence type="ECO:0000259" key="9">
    <source>
        <dbReference type="Pfam" id="PF07685"/>
    </source>
</evidence>
<dbReference type="InterPro" id="IPR033949">
    <property type="entry name" value="CobQ_GATase1"/>
</dbReference>
<sequence length="479" mass="51897">MFQGTGSDVGKTVLVAGFCRLACRKGIKVMPFKPQNMSNNAAVADDGGEIGRGQWLQAFAANEKPSVHMNPVLLKPQSSTGSQIIVQGKLSGFAKGADYQKMKGELLDRVMESYARLKERCDFVLVEGAGSPAEINLRHGDIANMGFARSANVPVVLIGDIDRGGVIASLVGTATILDRDDRAMVCGYLINKFRGDVSLFDDGIKAIRNFTGWPCLGVIPWLEGASLLPPEDSMALEHREPKKHGKVKIVVPVLPHIANFDDLDPLAHESDVEIVFVRKGECFPADSDVIILPGSKSTIADMVSLRERKWDGEIIEHTKKGGMVIGICGGFQILGKKILDPDSLEGNVTETKGLGLLDMVTKIGERKLTRNSNAIHLASGLPLTGYEIHMGKSFGPDCRHAPLKINNVKDGAASPDGKIWGTYLHGLFSADAFRHYFIGNFGGIPDKSGHFEKLDNALDKIADELEKAVDVDTLFRLAR</sequence>
<feature type="active site" description="Nucleophile" evidence="7">
    <location>
        <position position="328"/>
    </location>
</feature>
<dbReference type="Pfam" id="PF01656">
    <property type="entry name" value="CbiA"/>
    <property type="match status" value="1"/>
</dbReference>
<dbReference type="HAMAP" id="MF_00028">
    <property type="entry name" value="CobQ"/>
    <property type="match status" value="1"/>
</dbReference>
<dbReference type="CDD" id="cd01750">
    <property type="entry name" value="GATase1_CobQ"/>
    <property type="match status" value="1"/>
</dbReference>
<dbReference type="GO" id="GO:0009236">
    <property type="term" value="P:cobalamin biosynthetic process"/>
    <property type="evidence" value="ECO:0007669"/>
    <property type="project" value="UniProtKB-UniRule"/>
</dbReference>
<gene>
    <name evidence="7" type="primary">cobQ</name>
    <name evidence="10" type="ORF">PEB0149_000760</name>
</gene>
<dbReference type="GO" id="GO:0016874">
    <property type="term" value="F:ligase activity"/>
    <property type="evidence" value="ECO:0007669"/>
    <property type="project" value="UniProtKB-KW"/>
</dbReference>
<keyword evidence="5 7" id="KW-0315">Glutamine amidotransferase</keyword>
<dbReference type="OrthoDB" id="9808302at2"/>
<dbReference type="PROSITE" id="PS51274">
    <property type="entry name" value="GATASE_COBBQ"/>
    <property type="match status" value="1"/>
</dbReference>
<proteinExistence type="inferred from homology"/>